<organism evidence="1 2">
    <name type="scientific">Lasiosphaeris hirsuta</name>
    <dbReference type="NCBI Taxonomy" id="260670"/>
    <lineage>
        <taxon>Eukaryota</taxon>
        <taxon>Fungi</taxon>
        <taxon>Dikarya</taxon>
        <taxon>Ascomycota</taxon>
        <taxon>Pezizomycotina</taxon>
        <taxon>Sordariomycetes</taxon>
        <taxon>Sordariomycetidae</taxon>
        <taxon>Sordariales</taxon>
        <taxon>Lasiosphaeriaceae</taxon>
        <taxon>Lasiosphaeris</taxon>
    </lineage>
</organism>
<reference evidence="1" key="1">
    <citation type="submission" date="2023-06" db="EMBL/GenBank/DDBJ databases">
        <title>Genome-scale phylogeny and comparative genomics of the fungal order Sordariales.</title>
        <authorList>
            <consortium name="Lawrence Berkeley National Laboratory"/>
            <person name="Hensen N."/>
            <person name="Bonometti L."/>
            <person name="Westerberg I."/>
            <person name="Brannstrom I.O."/>
            <person name="Guillou S."/>
            <person name="Cros-Aarteil S."/>
            <person name="Calhoun S."/>
            <person name="Haridas S."/>
            <person name="Kuo A."/>
            <person name="Mondo S."/>
            <person name="Pangilinan J."/>
            <person name="Riley R."/>
            <person name="Labutti K."/>
            <person name="Andreopoulos B."/>
            <person name="Lipzen A."/>
            <person name="Chen C."/>
            <person name="Yanf M."/>
            <person name="Daum C."/>
            <person name="Ng V."/>
            <person name="Clum A."/>
            <person name="Steindorff A."/>
            <person name="Ohm R."/>
            <person name="Martin F."/>
            <person name="Silar P."/>
            <person name="Natvig D."/>
            <person name="Lalanne C."/>
            <person name="Gautier V."/>
            <person name="Ament-Velasquez S.L."/>
            <person name="Kruys A."/>
            <person name="Hutchinson M.I."/>
            <person name="Powell A.J."/>
            <person name="Barry K."/>
            <person name="Miller A.N."/>
            <person name="Grigoriev I.V."/>
            <person name="Debuchy R."/>
            <person name="Gladieux P."/>
            <person name="Thoren M.H."/>
            <person name="Johannesson H."/>
        </authorList>
    </citation>
    <scope>NUCLEOTIDE SEQUENCE</scope>
    <source>
        <strain evidence="1">SMH4607-1</strain>
    </source>
</reference>
<comment type="caution">
    <text evidence="1">The sequence shown here is derived from an EMBL/GenBank/DDBJ whole genome shotgun (WGS) entry which is preliminary data.</text>
</comment>
<gene>
    <name evidence="1" type="ORF">B0H67DRAFT_612000</name>
</gene>
<protein>
    <submittedName>
        <fullName evidence="1">Uncharacterized protein</fullName>
    </submittedName>
</protein>
<keyword evidence="2" id="KW-1185">Reference proteome</keyword>
<evidence type="ECO:0000313" key="1">
    <source>
        <dbReference type="EMBL" id="KAK0712106.1"/>
    </source>
</evidence>
<accession>A0AA40AA78</accession>
<sequence>MASNENISADALAPANESGVVEGHQLPTAATAQDAVINDNSAADEGEAVKTSESSCFEDGDYNFYIAGRLVEKWSPAMAAITKATSDAFADSPGVDCISDVAEFEAFQAYWYDIFTQLVDTVAADPAIPEFLGSPPANVKKFAIELFEEEAPGSCPCCLEDVEPTIVIESPTGVTKTDLVRGLRDYLYRLAPLINNAEGSLELMHGALVWNTNWMSSGTSAAGERLSYYTQNPKITVYCYPWSRYDEVREGAGAPHVCKSRVLTGTPILLKLFYMLHSASLSSQKPREGITANGIKKNPSQIQNTLTIINLNLT</sequence>
<evidence type="ECO:0000313" key="2">
    <source>
        <dbReference type="Proteomes" id="UP001172102"/>
    </source>
</evidence>
<dbReference type="AlphaFoldDB" id="A0AA40AA78"/>
<proteinExistence type="predicted"/>
<name>A0AA40AA78_9PEZI</name>
<dbReference type="Proteomes" id="UP001172102">
    <property type="component" value="Unassembled WGS sequence"/>
</dbReference>
<dbReference type="EMBL" id="JAUKUA010000005">
    <property type="protein sequence ID" value="KAK0712106.1"/>
    <property type="molecule type" value="Genomic_DNA"/>
</dbReference>